<dbReference type="GO" id="GO:0003964">
    <property type="term" value="F:RNA-directed DNA polymerase activity"/>
    <property type="evidence" value="ECO:0007669"/>
    <property type="project" value="UniProtKB-KW"/>
</dbReference>
<dbReference type="GO" id="GO:0008233">
    <property type="term" value="F:peptidase activity"/>
    <property type="evidence" value="ECO:0007669"/>
    <property type="project" value="UniProtKB-KW"/>
</dbReference>
<evidence type="ECO:0000256" key="7">
    <source>
        <dbReference type="ARBA" id="ARBA00022918"/>
    </source>
</evidence>
<dbReference type="EMBL" id="MRZV01000098">
    <property type="protein sequence ID" value="PIK58926.1"/>
    <property type="molecule type" value="Genomic_DNA"/>
</dbReference>
<dbReference type="Gene3D" id="3.30.70.270">
    <property type="match status" value="1"/>
</dbReference>
<name>A0A2G8LF92_STIJA</name>
<keyword evidence="2" id="KW-0808">Transferase</keyword>
<dbReference type="InterPro" id="IPR050951">
    <property type="entry name" value="Retrovirus_Pol_polyprotein"/>
</dbReference>
<evidence type="ECO:0000256" key="2">
    <source>
        <dbReference type="ARBA" id="ARBA00022679"/>
    </source>
</evidence>
<evidence type="ECO:0000256" key="1">
    <source>
        <dbReference type="ARBA" id="ARBA00022670"/>
    </source>
</evidence>
<dbReference type="InterPro" id="IPR043502">
    <property type="entry name" value="DNA/RNA_pol_sf"/>
</dbReference>
<evidence type="ECO:0000313" key="10">
    <source>
        <dbReference type="Proteomes" id="UP000230750"/>
    </source>
</evidence>
<evidence type="ECO:0000256" key="4">
    <source>
        <dbReference type="ARBA" id="ARBA00022722"/>
    </source>
</evidence>
<dbReference type="InterPro" id="IPR043128">
    <property type="entry name" value="Rev_trsase/Diguanyl_cyclase"/>
</dbReference>
<gene>
    <name evidence="9" type="ORF">BSL78_04143</name>
</gene>
<reference evidence="9 10" key="1">
    <citation type="journal article" date="2017" name="PLoS Biol.">
        <title>The sea cucumber genome provides insights into morphological evolution and visceral regeneration.</title>
        <authorList>
            <person name="Zhang X."/>
            <person name="Sun L."/>
            <person name="Yuan J."/>
            <person name="Sun Y."/>
            <person name="Gao Y."/>
            <person name="Zhang L."/>
            <person name="Li S."/>
            <person name="Dai H."/>
            <person name="Hamel J.F."/>
            <person name="Liu C."/>
            <person name="Yu Y."/>
            <person name="Liu S."/>
            <person name="Lin W."/>
            <person name="Guo K."/>
            <person name="Jin S."/>
            <person name="Xu P."/>
            <person name="Storey K.B."/>
            <person name="Huan P."/>
            <person name="Zhang T."/>
            <person name="Zhou Y."/>
            <person name="Zhang J."/>
            <person name="Lin C."/>
            <person name="Li X."/>
            <person name="Xing L."/>
            <person name="Huo D."/>
            <person name="Sun M."/>
            <person name="Wang L."/>
            <person name="Mercier A."/>
            <person name="Li F."/>
            <person name="Yang H."/>
            <person name="Xiang J."/>
        </authorList>
    </citation>
    <scope>NUCLEOTIDE SEQUENCE [LARGE SCALE GENOMIC DNA]</scope>
    <source>
        <strain evidence="9">Shaxun</strain>
        <tissue evidence="9">Muscle</tissue>
    </source>
</reference>
<feature type="domain" description="Reverse transcriptase" evidence="8">
    <location>
        <begin position="224"/>
        <end position="368"/>
    </location>
</feature>
<evidence type="ECO:0000259" key="8">
    <source>
        <dbReference type="PROSITE" id="PS50878"/>
    </source>
</evidence>
<keyword evidence="6" id="KW-0378">Hydrolase</keyword>
<evidence type="ECO:0000256" key="6">
    <source>
        <dbReference type="ARBA" id="ARBA00022801"/>
    </source>
</evidence>
<dbReference type="PROSITE" id="PS50878">
    <property type="entry name" value="RT_POL"/>
    <property type="match status" value="1"/>
</dbReference>
<protein>
    <recommendedName>
        <fullName evidence="8">Reverse transcriptase domain-containing protein</fullName>
    </recommendedName>
</protein>
<keyword evidence="1" id="KW-0645">Protease</keyword>
<comment type="caution">
    <text evidence="9">The sequence shown here is derived from an EMBL/GenBank/DDBJ whole genome shotgun (WGS) entry which is preliminary data.</text>
</comment>
<dbReference type="Pfam" id="PF00078">
    <property type="entry name" value="RVT_1"/>
    <property type="match status" value="1"/>
</dbReference>
<dbReference type="SUPFAM" id="SSF56672">
    <property type="entry name" value="DNA/RNA polymerases"/>
    <property type="match status" value="1"/>
</dbReference>
<dbReference type="CDD" id="cd01647">
    <property type="entry name" value="RT_LTR"/>
    <property type="match status" value="1"/>
</dbReference>
<proteinExistence type="predicted"/>
<dbReference type="InterPro" id="IPR000477">
    <property type="entry name" value="RT_dom"/>
</dbReference>
<evidence type="ECO:0000256" key="5">
    <source>
        <dbReference type="ARBA" id="ARBA00022759"/>
    </source>
</evidence>
<dbReference type="GO" id="GO:0004519">
    <property type="term" value="F:endonuclease activity"/>
    <property type="evidence" value="ECO:0007669"/>
    <property type="project" value="UniProtKB-KW"/>
</dbReference>
<dbReference type="Proteomes" id="UP000230750">
    <property type="component" value="Unassembled WGS sequence"/>
</dbReference>
<accession>A0A2G8LF92</accession>
<sequence>MASQELAKASTRYKRNYDKKTKHRSFNVGDSVLLLLPSDTNKLVSQWRGPYKVVQKSGSLDYSIDVNGKIKMFHANLLKRYINREAEDKSMTTECKGIDDGGLVDVVCSAVIVEHDAQLDPETQEGHINQNMESKDVGHLELTPTEVEETYQNVEVNQNLTWAQTEKVKRILYNFKDVLTDRPGHTQLVAHSIKLTSDEPLRVKQYPIPHAMKEVVQEEIDKMLQMKIIERSDSPYSAPIVIVKKKDGGNRFCIDYRQLNKLTVFDAEPMPSMDAIVTHLAQDHFFSKLDLSKGYWQVAVEENCKHLTAFATPSGLFQFNVMPFGLVNAPATFNRMMRILLKGLRHVDCYLDDILGPYSNLGTTLKRT</sequence>
<dbReference type="PANTHER" id="PTHR37984:SF5">
    <property type="entry name" value="PROTEIN NYNRIN-LIKE"/>
    <property type="match status" value="1"/>
</dbReference>
<keyword evidence="10" id="KW-1185">Reference proteome</keyword>
<evidence type="ECO:0000313" key="9">
    <source>
        <dbReference type="EMBL" id="PIK58926.1"/>
    </source>
</evidence>
<keyword evidence="4" id="KW-0540">Nuclease</keyword>
<keyword evidence="3" id="KW-0548">Nucleotidyltransferase</keyword>
<organism evidence="9 10">
    <name type="scientific">Stichopus japonicus</name>
    <name type="common">Sea cucumber</name>
    <dbReference type="NCBI Taxonomy" id="307972"/>
    <lineage>
        <taxon>Eukaryota</taxon>
        <taxon>Metazoa</taxon>
        <taxon>Echinodermata</taxon>
        <taxon>Eleutherozoa</taxon>
        <taxon>Echinozoa</taxon>
        <taxon>Holothuroidea</taxon>
        <taxon>Aspidochirotacea</taxon>
        <taxon>Aspidochirotida</taxon>
        <taxon>Stichopodidae</taxon>
        <taxon>Apostichopus</taxon>
    </lineage>
</organism>
<dbReference type="FunFam" id="3.10.10.10:FF:000007">
    <property type="entry name" value="Retrovirus-related Pol polyprotein from transposon 17.6-like Protein"/>
    <property type="match status" value="1"/>
</dbReference>
<dbReference type="GO" id="GO:0006508">
    <property type="term" value="P:proteolysis"/>
    <property type="evidence" value="ECO:0007669"/>
    <property type="project" value="UniProtKB-KW"/>
</dbReference>
<dbReference type="Gene3D" id="3.10.10.10">
    <property type="entry name" value="HIV Type 1 Reverse Transcriptase, subunit A, domain 1"/>
    <property type="match status" value="1"/>
</dbReference>
<keyword evidence="5" id="KW-0255">Endonuclease</keyword>
<keyword evidence="7" id="KW-0695">RNA-directed DNA polymerase</keyword>
<dbReference type="OrthoDB" id="6761011at2759"/>
<dbReference type="AlphaFoldDB" id="A0A2G8LF92"/>
<evidence type="ECO:0000256" key="3">
    <source>
        <dbReference type="ARBA" id="ARBA00022695"/>
    </source>
</evidence>
<dbReference type="PANTHER" id="PTHR37984">
    <property type="entry name" value="PROTEIN CBG26694"/>
    <property type="match status" value="1"/>
</dbReference>